<dbReference type="InterPro" id="IPR022198">
    <property type="entry name" value="DUF3723"/>
</dbReference>
<feature type="compositionally biased region" description="Polar residues" evidence="1">
    <location>
        <begin position="822"/>
        <end position="839"/>
    </location>
</feature>
<proteinExistence type="predicted"/>
<feature type="compositionally biased region" description="Acidic residues" evidence="1">
    <location>
        <begin position="915"/>
        <end position="927"/>
    </location>
</feature>
<feature type="region of interest" description="Disordered" evidence="1">
    <location>
        <begin position="700"/>
        <end position="752"/>
    </location>
</feature>
<reference evidence="2" key="2">
    <citation type="journal article" date="2014" name="PLoS Genet.">
        <title>Signature gene expression reveals novel clues to the molecular mechanisms of dimorphic transition in Penicillium marneffei.</title>
        <authorList>
            <person name="Yang E."/>
            <person name="Wang G."/>
            <person name="Cai J."/>
            <person name="Woo P.C."/>
            <person name="Lau S.K."/>
            <person name="Yuen K.-Y."/>
            <person name="Chow W.-N."/>
            <person name="Lin X."/>
        </authorList>
    </citation>
    <scope>NUCLEOTIDE SEQUENCE</scope>
    <source>
        <strain evidence="2">PM1</strain>
    </source>
</reference>
<dbReference type="HOGENOM" id="CLU_004286_6_0_1"/>
<evidence type="ECO:0000256" key="1">
    <source>
        <dbReference type="SAM" id="MobiDB-lite"/>
    </source>
</evidence>
<name>A0A093V389_TALMA</name>
<reference key="1">
    <citation type="journal article" date="2014" name="PLoS Genet.">
        <title>Signature Gene Expression Reveals Novel Clues to the Molecular Mechanisms of Dimorphic Transition in Penicillium marneffei.</title>
        <authorList>
            <person name="Yang E."/>
            <person name="Wang G."/>
            <person name="Cai J."/>
            <person name="Woo P.C."/>
            <person name="Lau S.K."/>
            <person name="Yuen K.-Y."/>
            <person name="Chow W.-N."/>
            <person name="Lin X."/>
        </authorList>
    </citation>
    <scope>NUCLEOTIDE SEQUENCE [LARGE SCALE GENOMIC DNA]</scope>
    <source>
        <strain>PM1</strain>
    </source>
</reference>
<dbReference type="AlphaFoldDB" id="A0A093V389"/>
<organism evidence="2">
    <name type="scientific">Talaromyces marneffei PM1</name>
    <dbReference type="NCBI Taxonomy" id="1077442"/>
    <lineage>
        <taxon>Eukaryota</taxon>
        <taxon>Fungi</taxon>
        <taxon>Dikarya</taxon>
        <taxon>Ascomycota</taxon>
        <taxon>Pezizomycotina</taxon>
        <taxon>Eurotiomycetes</taxon>
        <taxon>Eurotiomycetidae</taxon>
        <taxon>Eurotiales</taxon>
        <taxon>Trichocomaceae</taxon>
        <taxon>Talaromyces</taxon>
        <taxon>Talaromyces sect. Talaromyces</taxon>
    </lineage>
</organism>
<feature type="compositionally biased region" description="Basic and acidic residues" evidence="1">
    <location>
        <begin position="873"/>
        <end position="894"/>
    </location>
</feature>
<feature type="region of interest" description="Disordered" evidence="1">
    <location>
        <begin position="503"/>
        <end position="528"/>
    </location>
</feature>
<feature type="region of interest" description="Disordered" evidence="1">
    <location>
        <begin position="766"/>
        <end position="1062"/>
    </location>
</feature>
<sequence length="1170" mass="132107">MEPFLFTDTELQVGTERSRKYLGTAKIDLDHISFHPDSSRAIDPENIERLRDIFRSEGCRRYEIQNHITGVISRESLEAALRAAHKTPQDLLGTEPNNVPHLHFSPGQVIGLHGQHRVRAGTETLPDWDRWWTVDLYIDDISPELRTALIEEYANERKPSDGEIYRKISQYKQEHNAQIQNRWWARLSSNKARRLKQLHKNTKIYCAFDALLPIPGLWAGMSIGKLAKVMALDSDEEVLNYLSHIWRFWVALVSSNTAQPDLAAMMKIDSHTIKKLELMAPGVAETDARTVHGWTISGEVLGAFSETERSRMWERMQEYDGLIPSLDTFFRDMDYLESCADAVKRLFPLSKENPTLRSSMNHHYMRPASPEDGCLVQISESQFERRPSTGSQRLELAYRQVWLYAMRHYPSMAKDPSSDDLLAKPAHEKADERVVYDMATLAQKVGFASPNIEEIIDQSPDRQIAAHCLLKARKPDRYDYSAEDFERSVRRIVECFAAATPRERPLPSGSRMTFSATGKARRGLPSTQAQRNDRRFLFMDHLHTPARRTETVTTQFVRRSVYLAFFGKLPSPSPNAPVERRARPADFATPTSPLFVPDDGSIGGSDPMIDHALSDTDVEETRHGEGSFQGEQGVAHMVRSPREAPAAAVEHERLQQDAVEQARLQREAEESAAAEHERLKQEAIVAEQIRRQREEKERAAAVALEQERTRQEAIEKAAEEEAERERLQREAEAAERFRLESEAEERTAEEERTLQERAIALARLEQGDEDGLAPPDAGPFERSSSTTQVDLPMDVPSMITRLREGSDSPDQDQFPIAEPSGLATQSFPEATIESHTGETPTGDISPPRTVTATVEPITEEAEGLSPRPSVIIESDRQRPLSIAERRRADKEKVANSKRAPLEIDDNFTQTRGTESEDLYTDEPDEEATIPAELLPEPTLPPDRASEMPPQDRIQEAYPAAGAPTARPSPQVRASFDPSTRPWTQMEFHSIMPDLPVWPGSDQSPHDDVSASLPSLREPSSASARAGLRLRQRPQDQATKVSSRRHRKAPNPRQVPPPPSNLPADTIIFRVWRGGQWVEIERVTLDPADPFHVERVASRYEQTEHAEFYDKNMHKIAAPQCLRVAQAEGTYSVFMMYPDGVFARTITRAMVTAADDLSQASEPGQGRKRAR</sequence>
<protein>
    <submittedName>
        <fullName evidence="2">Uncharacterized protein</fullName>
    </submittedName>
</protein>
<evidence type="ECO:0000313" key="2">
    <source>
        <dbReference type="EMBL" id="KFX41236.1"/>
    </source>
</evidence>
<gene>
    <name evidence="2" type="ORF">GQ26_0660220</name>
</gene>
<dbReference type="EMBL" id="JPOX01000066">
    <property type="protein sequence ID" value="KFX41236.1"/>
    <property type="molecule type" value="Genomic_DNA"/>
</dbReference>
<dbReference type="Pfam" id="PF12520">
    <property type="entry name" value="DUF3723"/>
    <property type="match status" value="1"/>
</dbReference>
<comment type="caution">
    <text evidence="2">The sequence shown here is derived from an EMBL/GenBank/DDBJ whole genome shotgun (WGS) entry which is preliminary data.</text>
</comment>
<accession>A0A093V389</accession>